<name>A0A7Y3RJT2_9PROT</name>
<dbReference type="Gene3D" id="2.130.10.10">
    <property type="entry name" value="YVTN repeat-like/Quinoprotein amine dehydrogenase"/>
    <property type="match status" value="1"/>
</dbReference>
<keyword evidence="1" id="KW-0732">Signal</keyword>
<dbReference type="Pfam" id="PF05096">
    <property type="entry name" value="Glu_cyclase_2"/>
    <property type="match status" value="1"/>
</dbReference>
<evidence type="ECO:0000313" key="3">
    <source>
        <dbReference type="Proteomes" id="UP000536835"/>
    </source>
</evidence>
<dbReference type="PANTHER" id="PTHR31270">
    <property type="entry name" value="GLUTAMINYL-PEPTIDE CYCLOTRANSFERASE"/>
    <property type="match status" value="1"/>
</dbReference>
<evidence type="ECO:0000313" key="2">
    <source>
        <dbReference type="EMBL" id="NNU15295.1"/>
    </source>
</evidence>
<dbReference type="AlphaFoldDB" id="A0A7Y3RJT2"/>
<dbReference type="PANTHER" id="PTHR31270:SF1">
    <property type="entry name" value="GLUTAMINYL-PEPTIDE CYCLOTRANSFERASE"/>
    <property type="match status" value="1"/>
</dbReference>
<feature type="chain" id="PRO_5030761834" evidence="1">
    <location>
        <begin position="18"/>
        <end position="256"/>
    </location>
</feature>
<proteinExistence type="predicted"/>
<dbReference type="InterPro" id="IPR007788">
    <property type="entry name" value="QCT"/>
</dbReference>
<evidence type="ECO:0000256" key="1">
    <source>
        <dbReference type="SAM" id="SignalP"/>
    </source>
</evidence>
<sequence length="256" mass="28437">MKISLLATLLLATQSQAPLTPQIMDVEVVRSFPHETDAFTQGFLFADGVLIESTGREGQSRLRKLSVVTGKPTQEIKLPDDVFGEGTARVGDKLVTLTWRSGQGFVFDLTTLQQVGAFAYEGEGWGLTYDGEKLIMSDGSSRLRFLDPETFAEIGGVDVTISGQALPRLNELEYVNGRVWANVYLTDFIVRIDPVTGKVDQISDLSALFPRERRKDKLGDVLNGIAYEEKTERLFVTGKNWPLMFEVNLTPRTEGQ</sequence>
<dbReference type="Proteomes" id="UP000536835">
    <property type="component" value="Unassembled WGS sequence"/>
</dbReference>
<keyword evidence="2" id="KW-0808">Transferase</keyword>
<keyword evidence="3" id="KW-1185">Reference proteome</keyword>
<accession>A0A7Y3RJT2</accession>
<dbReference type="EMBL" id="JABFCX010000002">
    <property type="protein sequence ID" value="NNU15295.1"/>
    <property type="molecule type" value="Genomic_DNA"/>
</dbReference>
<gene>
    <name evidence="2" type="ORF">HK107_03015</name>
</gene>
<dbReference type="SUPFAM" id="SSF50969">
    <property type="entry name" value="YVTN repeat-like/Quinoprotein amine dehydrogenase"/>
    <property type="match status" value="1"/>
</dbReference>
<dbReference type="GO" id="GO:0016603">
    <property type="term" value="F:glutaminyl-peptide cyclotransferase activity"/>
    <property type="evidence" value="ECO:0007669"/>
    <property type="project" value="InterPro"/>
</dbReference>
<reference evidence="2 3" key="1">
    <citation type="submission" date="2020-05" db="EMBL/GenBank/DDBJ databases">
        <title>Parvularcula mediterraneae sp. nov., isolated from polypropylene straw from shallow seawater of the seashore of Laganas in Zakynthos island, Greece.</title>
        <authorList>
            <person name="Szabo I."/>
            <person name="Al-Omari J."/>
            <person name="Rado J."/>
            <person name="Szerdahelyi G.S."/>
        </authorList>
    </citation>
    <scope>NUCLEOTIDE SEQUENCE [LARGE SCALE GENOMIC DNA]</scope>
    <source>
        <strain evidence="2 3">ZS-1/3</strain>
    </source>
</reference>
<protein>
    <submittedName>
        <fullName evidence="2">Glutaminyl-peptide cyclotransferase</fullName>
    </submittedName>
</protein>
<organism evidence="2 3">
    <name type="scientific">Parvularcula mediterranea</name>
    <dbReference type="NCBI Taxonomy" id="2732508"/>
    <lineage>
        <taxon>Bacteria</taxon>
        <taxon>Pseudomonadati</taxon>
        <taxon>Pseudomonadota</taxon>
        <taxon>Alphaproteobacteria</taxon>
        <taxon>Parvularculales</taxon>
        <taxon>Parvularculaceae</taxon>
        <taxon>Parvularcula</taxon>
    </lineage>
</organism>
<dbReference type="InterPro" id="IPR015943">
    <property type="entry name" value="WD40/YVTN_repeat-like_dom_sf"/>
</dbReference>
<dbReference type="RefSeq" id="WP_173196672.1">
    <property type="nucleotide sequence ID" value="NZ_JABFCX010000002.1"/>
</dbReference>
<dbReference type="InterPro" id="IPR011044">
    <property type="entry name" value="Quino_amine_DH_bsu"/>
</dbReference>
<comment type="caution">
    <text evidence="2">The sequence shown here is derived from an EMBL/GenBank/DDBJ whole genome shotgun (WGS) entry which is preliminary data.</text>
</comment>
<feature type="signal peptide" evidence="1">
    <location>
        <begin position="1"/>
        <end position="17"/>
    </location>
</feature>